<keyword evidence="5 12" id="KW-0256">Endoplasmic reticulum</keyword>
<name>A0A090LLY2_STRRB</name>
<dbReference type="InterPro" id="IPR012341">
    <property type="entry name" value="6hp_glycosidase-like_sf"/>
</dbReference>
<dbReference type="SUPFAM" id="SSF48208">
    <property type="entry name" value="Six-hairpin glycosidases"/>
    <property type="match status" value="1"/>
</dbReference>
<dbReference type="Gene3D" id="2.70.98.110">
    <property type="entry name" value="Glycosyl hydrolase family 63, N-terminal domain"/>
    <property type="match status" value="1"/>
</dbReference>
<evidence type="ECO:0000256" key="1">
    <source>
        <dbReference type="ARBA" id="ARBA00004648"/>
    </source>
</evidence>
<evidence type="ECO:0000256" key="10">
    <source>
        <dbReference type="ARBA" id="ARBA00023295"/>
    </source>
</evidence>
<evidence type="ECO:0000256" key="9">
    <source>
        <dbReference type="ARBA" id="ARBA00023180"/>
    </source>
</evidence>
<evidence type="ECO:0000256" key="5">
    <source>
        <dbReference type="ARBA" id="ARBA00022824"/>
    </source>
</evidence>
<dbReference type="Pfam" id="PF03200">
    <property type="entry name" value="Glyco_hydro_63"/>
    <property type="match status" value="1"/>
</dbReference>
<dbReference type="PANTHER" id="PTHR10412:SF11">
    <property type="entry name" value="MANNOSYL-OLIGOSACCHARIDE GLUCOSIDASE"/>
    <property type="match status" value="1"/>
</dbReference>
<feature type="transmembrane region" description="Helical" evidence="12">
    <location>
        <begin position="57"/>
        <end position="86"/>
    </location>
</feature>
<dbReference type="STRING" id="34506.A0A090LLY2"/>
<keyword evidence="3 12" id="KW-0812">Transmembrane</keyword>
<dbReference type="eggNOG" id="KOG2161">
    <property type="taxonomic scope" value="Eukaryota"/>
</dbReference>
<proteinExistence type="inferred from homology"/>
<keyword evidence="16" id="KW-1185">Reference proteome</keyword>
<keyword evidence="8 12" id="KW-0472">Membrane</keyword>
<keyword evidence="10 12" id="KW-0326">Glycosidase</keyword>
<dbReference type="WBParaSite" id="SRAE_2000382400.1">
    <property type="protein sequence ID" value="SRAE_2000382400.1"/>
    <property type="gene ID" value="WBGene00264050"/>
</dbReference>
<dbReference type="InterPro" id="IPR038518">
    <property type="entry name" value="Glyco_hydro_63N_sf"/>
</dbReference>
<organism evidence="15">
    <name type="scientific">Strongyloides ratti</name>
    <name type="common">Parasitic roundworm</name>
    <dbReference type="NCBI Taxonomy" id="34506"/>
    <lineage>
        <taxon>Eukaryota</taxon>
        <taxon>Metazoa</taxon>
        <taxon>Ecdysozoa</taxon>
        <taxon>Nematoda</taxon>
        <taxon>Chromadorea</taxon>
        <taxon>Rhabditida</taxon>
        <taxon>Tylenchina</taxon>
        <taxon>Panagrolaimomorpha</taxon>
        <taxon>Strongyloidoidea</taxon>
        <taxon>Strongyloididae</taxon>
        <taxon>Strongyloides</taxon>
    </lineage>
</organism>
<dbReference type="GO" id="GO:0009311">
    <property type="term" value="P:oligosaccharide metabolic process"/>
    <property type="evidence" value="ECO:0007669"/>
    <property type="project" value="UniProtKB-UniRule"/>
</dbReference>
<keyword evidence="9" id="KW-0325">Glycoprotein</keyword>
<evidence type="ECO:0000259" key="13">
    <source>
        <dbReference type="Pfam" id="PF03200"/>
    </source>
</evidence>
<dbReference type="Pfam" id="PF16923">
    <property type="entry name" value="Glyco_hydro_63N"/>
    <property type="match status" value="1"/>
</dbReference>
<reference evidence="17" key="2">
    <citation type="submission" date="2020-12" db="UniProtKB">
        <authorList>
            <consortium name="WormBaseParasite"/>
        </authorList>
    </citation>
    <scope>IDENTIFICATION</scope>
</reference>
<evidence type="ECO:0000256" key="6">
    <source>
        <dbReference type="ARBA" id="ARBA00022968"/>
    </source>
</evidence>
<dbReference type="InterPro" id="IPR008928">
    <property type="entry name" value="6-hairpin_glycosidase_sf"/>
</dbReference>
<evidence type="ECO:0000256" key="2">
    <source>
        <dbReference type="ARBA" id="ARBA00010833"/>
    </source>
</evidence>
<gene>
    <name evidence="15 17 18" type="ORF">SRAE_2000382400</name>
</gene>
<reference evidence="15 16" key="1">
    <citation type="submission" date="2014-09" db="EMBL/GenBank/DDBJ databases">
        <authorList>
            <person name="Martin A.A."/>
        </authorList>
    </citation>
    <scope>NUCLEOTIDE SEQUENCE</scope>
    <source>
        <strain evidence="16">ED321</strain>
        <strain evidence="15">ED321 Heterogonic</strain>
    </source>
</reference>
<dbReference type="GeneID" id="36381543"/>
<dbReference type="OrthoDB" id="410058at2759"/>
<dbReference type="CTD" id="36381543"/>
<evidence type="ECO:0000259" key="14">
    <source>
        <dbReference type="Pfam" id="PF16923"/>
    </source>
</evidence>
<dbReference type="GO" id="GO:0005789">
    <property type="term" value="C:endoplasmic reticulum membrane"/>
    <property type="evidence" value="ECO:0007669"/>
    <property type="project" value="UniProtKB-SubCell"/>
</dbReference>
<evidence type="ECO:0000256" key="7">
    <source>
        <dbReference type="ARBA" id="ARBA00022989"/>
    </source>
</evidence>
<comment type="similarity">
    <text evidence="2 12">Belongs to the glycosyl hydrolase 63 family.</text>
</comment>
<evidence type="ECO:0000256" key="11">
    <source>
        <dbReference type="ARBA" id="ARBA00038888"/>
    </source>
</evidence>
<dbReference type="RefSeq" id="XP_024508373.1">
    <property type="nucleotide sequence ID" value="XM_024655064.1"/>
</dbReference>
<dbReference type="InterPro" id="IPR031631">
    <property type="entry name" value="Glyco_hydro_63N"/>
</dbReference>
<sequence>MVLNKLEKRFISNILLMSKKNKEILRKNDVKTKSDMEPQVIEEIKKKKKIFKPRGRTYFNVSTLYTIAIANIAIVTFGLHQIYYLYYVQPQLSVTKSDLPIVSNTSPSDLLKWSTYRPHLYFGLRNRHPESPFFGLLWYEHPTEKTLLYNTPVRHWCESGDSVKNYAWLFHDGRTYGKQRINDEKHQLNTSFISEGHSWSAHVSIKNTTKTTKRNVALIFYFASQDNKTLFVYDERNKKIRGNSKNFEHFELQFHSKNHIDQTFLFNSTIINPVYYKEYIMKNSKLLKERQNYVLPTIKPVKETTTPQKFVAVQFNFEVSGEVYITYKSKNGGVYVGENYNEKLKEKANKFLVKFEKKFNLNKRNASSAHKHMGRIALSNMLGGIGFFHGSNIVKSKYASSDYLLYYGPHNLLTAVPSRPFFPRGFLWDEAFHNILIRKFDPELSFEILGSWFDTINVEGWIPREMILGNEAQAKVPSEFIIQKDDVANPPAFFYLIDQFLHNLQFVNSHKESLIKLYPRLQLWYNWLKKSQSGPKKDLFKWRGRDDNVDKVLNPKTLASGLDDYPRASDPSDEEYHLDLKCWMALCSRVMRQLSEIVKSDQIDVIENLRKEESELNNYELLKKYHWSDESESFTDYGNHSMKVTLENELYRDHNGYLQYKWFRKVWKPAELRFVDDVFGYNSIFPFLLKQIPPKAPELKIILRKIGDPDILWSKYGLRSVAKNSPYYNKRNTEHDPPYWRGNIWININYMALSSLKYYADIKGPYQTMSLHLYEKLQSNVVSNIANEYKKTGFIWENYNDQTGAGQGTRPFNGWSSLVLAMLSGDFN</sequence>
<keyword evidence="7 12" id="KW-1133">Transmembrane helix</keyword>
<dbReference type="InterPro" id="IPR004888">
    <property type="entry name" value="Glycoside_hydrolase_63"/>
</dbReference>
<evidence type="ECO:0000256" key="8">
    <source>
        <dbReference type="ARBA" id="ARBA00023136"/>
    </source>
</evidence>
<dbReference type="Proteomes" id="UP000035682">
    <property type="component" value="Unplaced"/>
</dbReference>
<dbReference type="InterPro" id="IPR031335">
    <property type="entry name" value="Glyco_hydro_63_C"/>
</dbReference>
<protein>
    <recommendedName>
        <fullName evidence="11 12">Mannosyl-oligosaccharide glucosidase</fullName>
        <ecNumber evidence="11 12">3.2.1.106</ecNumber>
    </recommendedName>
</protein>
<dbReference type="AlphaFoldDB" id="A0A090LLY2"/>
<dbReference type="EMBL" id="LN609529">
    <property type="protein sequence ID" value="CEF69173.1"/>
    <property type="molecule type" value="Genomic_DNA"/>
</dbReference>
<accession>A0A090LLY2</accession>
<dbReference type="WormBase" id="SRAE_2000382400">
    <property type="protein sequence ID" value="SRP11764"/>
    <property type="gene ID" value="WBGene00264050"/>
</dbReference>
<keyword evidence="6" id="KW-0735">Signal-anchor</keyword>
<evidence type="ECO:0000256" key="3">
    <source>
        <dbReference type="ARBA" id="ARBA00022692"/>
    </source>
</evidence>
<feature type="domain" description="Glycosyl hydrolase family 63 N-terminal" evidence="14">
    <location>
        <begin position="111"/>
        <end position="259"/>
    </location>
</feature>
<comment type="catalytic activity">
    <reaction evidence="12">
        <text>N(4)-(alpha-D-Glc-(1-&gt;2)-alpha-D-Glc-(1-&gt;3)-alpha-D-Glc-(1-&gt;3)-alpha-D-Man-(1-&gt;2)-alpha-D-Man-(1-&gt;2)-alpha-D-Man-(1-&gt;3)-[alpha-D-Man-(1-&gt;2)-alpha-D-Man-(1-&gt;3)-[alpha-D-Man-(1-&gt;2)-alpha-D-Man-(1-&gt;6)]-alpha-D-Man-(1-&gt;6)]-beta-D-Man-(1-&gt;4)-beta-D-GlcNAc-(1-&gt;4)-beta-D-GlcNAc)-L-asparaginyl-[protein] + H2O = N(4)-(alpha-D-Glc-(1-&gt;3)-alpha-D-Glc-(1-&gt;3)-alpha-D-Man-(1-&gt;2)-alpha-D-Man-(1-&gt;2)-alpha-D-Man-(1-&gt;3)-[alpha-D-Man-(1-&gt;2)-alpha-D-Man-(1-&gt;3)-[alpha-D-Man-(1-&gt;2)-alpha-D-Man-(1-&gt;6)]-alpha-D-Man-(1-&gt;6)]-beta-D-Man-(1-&gt;4)-beta-D-GlcNAc-(1-&gt;4)-beta-D-GlcNAc)-L-asparaginyl-[protein] + beta-D-glucose</text>
        <dbReference type="Rhea" id="RHEA:55988"/>
        <dbReference type="Rhea" id="RHEA-COMP:12806"/>
        <dbReference type="Rhea" id="RHEA-COMP:14355"/>
        <dbReference type="ChEBI" id="CHEBI:15377"/>
        <dbReference type="ChEBI" id="CHEBI:15903"/>
        <dbReference type="ChEBI" id="CHEBI:59082"/>
        <dbReference type="ChEBI" id="CHEBI:132537"/>
        <dbReference type="EC" id="3.2.1.106"/>
    </reaction>
</comment>
<evidence type="ECO:0000313" key="17">
    <source>
        <dbReference type="WBParaSite" id="SRAE_2000382400.1"/>
    </source>
</evidence>
<dbReference type="GO" id="GO:0004573">
    <property type="term" value="F:Glc3Man9GlcNAc2 oligosaccharide glucosidase activity"/>
    <property type="evidence" value="ECO:0007669"/>
    <property type="project" value="UniProtKB-UniRule"/>
</dbReference>
<dbReference type="EC" id="3.2.1.106" evidence="11 12"/>
<evidence type="ECO:0000313" key="15">
    <source>
        <dbReference type="EMBL" id="CEF69173.1"/>
    </source>
</evidence>
<dbReference type="Gene3D" id="1.50.10.10">
    <property type="match status" value="1"/>
</dbReference>
<dbReference type="OMA" id="FNWYNTT"/>
<comment type="subcellular location">
    <subcellularLocation>
        <location evidence="1 12">Endoplasmic reticulum membrane</location>
        <topology evidence="1 12">Single-pass type II membrane protein</topology>
    </subcellularLocation>
</comment>
<dbReference type="GO" id="GO:0006487">
    <property type="term" value="P:protein N-linked glycosylation"/>
    <property type="evidence" value="ECO:0007669"/>
    <property type="project" value="UniProtKB-UniRule"/>
</dbReference>
<evidence type="ECO:0000256" key="12">
    <source>
        <dbReference type="RuleBase" id="RU368089"/>
    </source>
</evidence>
<comment type="function">
    <text evidence="12">Cleaves the distal alpha 1,2-linked glucose residue from the Glc(3)Man(9)GlcNAc(2) oligosaccharide precursor.</text>
</comment>
<feature type="domain" description="Glycosyl hydrolase family 63 C-terminal" evidence="13">
    <location>
        <begin position="337"/>
        <end position="824"/>
    </location>
</feature>
<evidence type="ECO:0000313" key="18">
    <source>
        <dbReference type="WormBase" id="SRAE_2000382400"/>
    </source>
</evidence>
<evidence type="ECO:0000313" key="16">
    <source>
        <dbReference type="Proteomes" id="UP000035682"/>
    </source>
</evidence>
<dbReference type="PANTHER" id="PTHR10412">
    <property type="entry name" value="MANNOSYL-OLIGOSACCHARIDE GLUCOSIDASE"/>
    <property type="match status" value="1"/>
</dbReference>
<evidence type="ECO:0000256" key="4">
    <source>
        <dbReference type="ARBA" id="ARBA00022801"/>
    </source>
</evidence>
<keyword evidence="4 12" id="KW-0378">Hydrolase</keyword>